<accession>A0ABW6RYA8</accession>
<comment type="caution">
    <text evidence="2">The sequence shown here is derived from an EMBL/GenBank/DDBJ whole genome shotgun (WGS) entry which is preliminary data.</text>
</comment>
<feature type="domain" description="HTH cro/C1-type" evidence="1">
    <location>
        <begin position="23"/>
        <end position="78"/>
    </location>
</feature>
<evidence type="ECO:0000313" key="3">
    <source>
        <dbReference type="Proteomes" id="UP001601992"/>
    </source>
</evidence>
<organism evidence="2 3">
    <name type="scientific">Nocardia jiangxiensis</name>
    <dbReference type="NCBI Taxonomy" id="282685"/>
    <lineage>
        <taxon>Bacteria</taxon>
        <taxon>Bacillati</taxon>
        <taxon>Actinomycetota</taxon>
        <taxon>Actinomycetes</taxon>
        <taxon>Mycobacteriales</taxon>
        <taxon>Nocardiaceae</taxon>
        <taxon>Nocardia</taxon>
    </lineage>
</organism>
<gene>
    <name evidence="2" type="ORF">ACFYXQ_14630</name>
</gene>
<dbReference type="Proteomes" id="UP001601992">
    <property type="component" value="Unassembled WGS sequence"/>
</dbReference>
<dbReference type="Gene3D" id="1.10.260.40">
    <property type="entry name" value="lambda repressor-like DNA-binding domains"/>
    <property type="match status" value="1"/>
</dbReference>
<reference evidence="2 3" key="1">
    <citation type="submission" date="2024-10" db="EMBL/GenBank/DDBJ databases">
        <title>The Natural Products Discovery Center: Release of the First 8490 Sequenced Strains for Exploring Actinobacteria Biosynthetic Diversity.</title>
        <authorList>
            <person name="Kalkreuter E."/>
            <person name="Kautsar S.A."/>
            <person name="Yang D."/>
            <person name="Bader C.D."/>
            <person name="Teijaro C.N."/>
            <person name="Fluegel L."/>
            <person name="Davis C.M."/>
            <person name="Simpson J.R."/>
            <person name="Lauterbach L."/>
            <person name="Steele A.D."/>
            <person name="Gui C."/>
            <person name="Meng S."/>
            <person name="Li G."/>
            <person name="Viehrig K."/>
            <person name="Ye F."/>
            <person name="Su P."/>
            <person name="Kiefer A.F."/>
            <person name="Nichols A."/>
            <person name="Cepeda A.J."/>
            <person name="Yan W."/>
            <person name="Fan B."/>
            <person name="Jiang Y."/>
            <person name="Adhikari A."/>
            <person name="Zheng C.-J."/>
            <person name="Schuster L."/>
            <person name="Cowan T.M."/>
            <person name="Smanski M.J."/>
            <person name="Chevrette M.G."/>
            <person name="De Carvalho L.P.S."/>
            <person name="Shen B."/>
        </authorList>
    </citation>
    <scope>NUCLEOTIDE SEQUENCE [LARGE SCALE GENOMIC DNA]</scope>
    <source>
        <strain evidence="2 3">NPDC002593</strain>
    </source>
</reference>
<dbReference type="Pfam" id="PF19054">
    <property type="entry name" value="DUF5753"/>
    <property type="match status" value="1"/>
</dbReference>
<name>A0ABW6RYA8_9NOCA</name>
<dbReference type="SUPFAM" id="SSF47413">
    <property type="entry name" value="lambda repressor-like DNA-binding domains"/>
    <property type="match status" value="1"/>
</dbReference>
<proteinExistence type="predicted"/>
<dbReference type="Pfam" id="PF13560">
    <property type="entry name" value="HTH_31"/>
    <property type="match status" value="1"/>
</dbReference>
<dbReference type="PROSITE" id="PS50943">
    <property type="entry name" value="HTH_CROC1"/>
    <property type="match status" value="1"/>
</dbReference>
<sequence length="298" mass="33127">MTTNDSSDDNSTTLPRRQLGQYLKENRLGAGLKLEEVAPLMQWSASKLSRIEAGKSPNVRVVDVEALCRIYDIEDAEVVAGLIGLAKQSAGKSWWQAYDDIISGNFDLYVGMESSAKHIQIFRPDMPSGLFQTAGYAHGVDRVYFPSITEEELARRIELKTKRQALITRKTNPVTIELIIQEGALRTVVGGPDVMRDELLHLANMPINVTVRVLPFEVGFPAGLPTGPFTILDFGQDAKGRDVSPTVVYIESYAGDMYLERAKDVGRYRQAYSVIQQSSLDVASSKRLLRQVAKEFRA</sequence>
<dbReference type="RefSeq" id="WP_040824318.1">
    <property type="nucleotide sequence ID" value="NZ_JBIAQY010000004.1"/>
</dbReference>
<dbReference type="InterPro" id="IPR001387">
    <property type="entry name" value="Cro/C1-type_HTH"/>
</dbReference>
<evidence type="ECO:0000259" key="1">
    <source>
        <dbReference type="PROSITE" id="PS50943"/>
    </source>
</evidence>
<dbReference type="InterPro" id="IPR010982">
    <property type="entry name" value="Lambda_DNA-bd_dom_sf"/>
</dbReference>
<dbReference type="CDD" id="cd00093">
    <property type="entry name" value="HTH_XRE"/>
    <property type="match status" value="1"/>
</dbReference>
<dbReference type="InterPro" id="IPR043917">
    <property type="entry name" value="DUF5753"/>
</dbReference>
<keyword evidence="3" id="KW-1185">Reference proteome</keyword>
<dbReference type="EMBL" id="JBIAQY010000004">
    <property type="protein sequence ID" value="MFF3569005.1"/>
    <property type="molecule type" value="Genomic_DNA"/>
</dbReference>
<protein>
    <submittedName>
        <fullName evidence="2">Helix-turn-helix domain-containing protein</fullName>
    </submittedName>
</protein>
<dbReference type="SMART" id="SM00530">
    <property type="entry name" value="HTH_XRE"/>
    <property type="match status" value="1"/>
</dbReference>
<evidence type="ECO:0000313" key="2">
    <source>
        <dbReference type="EMBL" id="MFF3569005.1"/>
    </source>
</evidence>